<dbReference type="PANTHER" id="PTHR43247">
    <property type="entry name" value="PHOSPHOSERINE AMINOTRANSFERASE"/>
    <property type="match status" value="1"/>
</dbReference>
<evidence type="ECO:0000313" key="15">
    <source>
        <dbReference type="Proteomes" id="UP000269544"/>
    </source>
</evidence>
<evidence type="ECO:0000256" key="7">
    <source>
        <dbReference type="ARBA" id="ARBA00022898"/>
    </source>
</evidence>
<accession>A0A448V0C1</accession>
<comment type="catalytic activity">
    <reaction evidence="10 11 12">
        <text>O-phospho-L-serine + 2-oxoglutarate = 3-phosphooxypyruvate + L-glutamate</text>
        <dbReference type="Rhea" id="RHEA:14329"/>
        <dbReference type="ChEBI" id="CHEBI:16810"/>
        <dbReference type="ChEBI" id="CHEBI:18110"/>
        <dbReference type="ChEBI" id="CHEBI:29985"/>
        <dbReference type="ChEBI" id="CHEBI:57524"/>
        <dbReference type="EC" id="2.6.1.52"/>
    </reaction>
</comment>
<keyword evidence="5 11" id="KW-0028">Amino-acid biosynthesis</keyword>
<evidence type="ECO:0000313" key="14">
    <source>
        <dbReference type="EMBL" id="VEJ34676.1"/>
    </source>
</evidence>
<dbReference type="PANTHER" id="PTHR43247:SF1">
    <property type="entry name" value="PHOSPHOSERINE AMINOTRANSFERASE"/>
    <property type="match status" value="1"/>
</dbReference>
<evidence type="ECO:0000256" key="12">
    <source>
        <dbReference type="RuleBase" id="RU004505"/>
    </source>
</evidence>
<feature type="binding site" evidence="11">
    <location>
        <position position="196"/>
    </location>
    <ligand>
        <name>pyridoxal 5'-phosphate</name>
        <dbReference type="ChEBI" id="CHEBI:597326"/>
    </ligand>
</feature>
<dbReference type="EC" id="2.6.1.52" evidence="11"/>
<feature type="binding site" evidence="11">
    <location>
        <begin position="76"/>
        <end position="77"/>
    </location>
    <ligand>
        <name>pyridoxal 5'-phosphate</name>
        <dbReference type="ChEBI" id="CHEBI:597326"/>
    </ligand>
</feature>
<keyword evidence="6 11" id="KW-0808">Transferase</keyword>
<evidence type="ECO:0000256" key="11">
    <source>
        <dbReference type="HAMAP-Rule" id="MF_00160"/>
    </source>
</evidence>
<comment type="subunit">
    <text evidence="11">Homodimer.</text>
</comment>
<gene>
    <name evidence="11 14" type="primary">serC</name>
    <name evidence="14" type="ORF">NCTC13079_00268</name>
</gene>
<dbReference type="FunFam" id="3.40.640.10:FF:000010">
    <property type="entry name" value="Phosphoserine aminotransferase"/>
    <property type="match status" value="1"/>
</dbReference>
<evidence type="ECO:0000256" key="1">
    <source>
        <dbReference type="ARBA" id="ARBA00003483"/>
    </source>
</evidence>
<dbReference type="OrthoDB" id="9809412at2"/>
<evidence type="ECO:0000256" key="3">
    <source>
        <dbReference type="ARBA" id="ARBA00006904"/>
    </source>
</evidence>
<comment type="subcellular location">
    <subcellularLocation>
        <location evidence="11">Cytoplasm</location>
    </subcellularLocation>
</comment>
<evidence type="ECO:0000256" key="8">
    <source>
        <dbReference type="ARBA" id="ARBA00023299"/>
    </source>
</evidence>
<feature type="binding site" evidence="11">
    <location>
        <begin position="238"/>
        <end position="239"/>
    </location>
    <ligand>
        <name>pyridoxal 5'-phosphate</name>
        <dbReference type="ChEBI" id="CHEBI:597326"/>
    </ligand>
</feature>
<keyword evidence="7 11" id="KW-0663">Pyridoxal phosphate</keyword>
<dbReference type="SUPFAM" id="SSF53383">
    <property type="entry name" value="PLP-dependent transferases"/>
    <property type="match status" value="1"/>
</dbReference>
<sequence length="362" mass="40175">MARKRNFSAGPATLPEAVLNRAAAEMTNFKDSGMSVMELSHRSALYESIHDEVKSRLSRLLSLPADREVLLLQGGASLQFAMVPMNLLEPEDRASYLITGSWAKKAYKEAQFFGHPEILASTEAEGFRRIPSFSVEDVPKAARYLYLCTNNTIYGTRIAPETIPEVGVPLVADMSSNILSEPYDMRHFDLVFAGAQKNLGPAGLTVVILKKGLLRKASGALPAILDYRTHMEKGSLYNTPPTYAIYICNLVLAWIEEMGGLDAVAERNRDKVQMLYDCIDESDLFFNDRAREDRSRTNVVFTTGDADIDRAFVDGAAERGLINLKGHRSVGGMRASLYNAMEPEGVAELVTYMKEFEVRNGR</sequence>
<dbReference type="NCBIfam" id="NF003764">
    <property type="entry name" value="PRK05355.1"/>
    <property type="match status" value="1"/>
</dbReference>
<dbReference type="InterPro" id="IPR015424">
    <property type="entry name" value="PyrdxlP-dep_Trfase"/>
</dbReference>
<dbReference type="FunFam" id="3.90.1150.10:FF:000006">
    <property type="entry name" value="Phosphoserine aminotransferase"/>
    <property type="match status" value="1"/>
</dbReference>
<dbReference type="GO" id="GO:0005737">
    <property type="term" value="C:cytoplasm"/>
    <property type="evidence" value="ECO:0007669"/>
    <property type="project" value="UniProtKB-SubCell"/>
</dbReference>
<evidence type="ECO:0000256" key="2">
    <source>
        <dbReference type="ARBA" id="ARBA00005099"/>
    </source>
</evidence>
<feature type="binding site" evidence="11">
    <location>
        <position position="173"/>
    </location>
    <ligand>
        <name>pyridoxal 5'-phosphate</name>
        <dbReference type="ChEBI" id="CHEBI:597326"/>
    </ligand>
</feature>
<reference evidence="14 15" key="1">
    <citation type="submission" date="2018-12" db="EMBL/GenBank/DDBJ databases">
        <authorList>
            <consortium name="Pathogen Informatics"/>
        </authorList>
    </citation>
    <scope>NUCLEOTIDE SEQUENCE [LARGE SCALE GENOMIC DNA]</scope>
    <source>
        <strain evidence="14 15">NCTC13079</strain>
    </source>
</reference>
<dbReference type="UniPathway" id="UPA00135">
    <property type="reaction ID" value="UER00197"/>
</dbReference>
<feature type="modified residue" description="N6-(pyridoxal phosphate)lysine" evidence="11">
    <location>
        <position position="197"/>
    </location>
</feature>
<evidence type="ECO:0000256" key="9">
    <source>
        <dbReference type="ARBA" id="ARBA00047630"/>
    </source>
</evidence>
<evidence type="ECO:0000259" key="13">
    <source>
        <dbReference type="Pfam" id="PF00266"/>
    </source>
</evidence>
<keyword evidence="15" id="KW-1185">Reference proteome</keyword>
<comment type="cofactor">
    <cofactor evidence="11">
        <name>pyridoxal 5'-phosphate</name>
        <dbReference type="ChEBI" id="CHEBI:597326"/>
    </cofactor>
    <text evidence="11">Binds 1 pyridoxal phosphate per subunit.</text>
</comment>
<dbReference type="HAMAP" id="MF_00160">
    <property type="entry name" value="SerC_aminotrans_5"/>
    <property type="match status" value="1"/>
</dbReference>
<proteinExistence type="inferred from homology"/>
<comment type="catalytic activity">
    <reaction evidence="9 11">
        <text>4-(phosphooxy)-L-threonine + 2-oxoglutarate = (R)-3-hydroxy-2-oxo-4-phosphooxybutanoate + L-glutamate</text>
        <dbReference type="Rhea" id="RHEA:16573"/>
        <dbReference type="ChEBI" id="CHEBI:16810"/>
        <dbReference type="ChEBI" id="CHEBI:29985"/>
        <dbReference type="ChEBI" id="CHEBI:58452"/>
        <dbReference type="ChEBI" id="CHEBI:58538"/>
        <dbReference type="EC" id="2.6.1.52"/>
    </reaction>
</comment>
<dbReference type="Pfam" id="PF00266">
    <property type="entry name" value="Aminotran_5"/>
    <property type="match status" value="1"/>
</dbReference>
<feature type="domain" description="Aminotransferase class V" evidence="13">
    <location>
        <begin position="6"/>
        <end position="349"/>
    </location>
</feature>
<dbReference type="GO" id="GO:0030170">
    <property type="term" value="F:pyridoxal phosphate binding"/>
    <property type="evidence" value="ECO:0007669"/>
    <property type="project" value="UniProtKB-UniRule"/>
</dbReference>
<dbReference type="EMBL" id="LR134523">
    <property type="protein sequence ID" value="VEJ34676.1"/>
    <property type="molecule type" value="Genomic_DNA"/>
</dbReference>
<protein>
    <recommendedName>
        <fullName evidence="11">Phosphoserine aminotransferase</fullName>
        <ecNumber evidence="11">2.6.1.52</ecNumber>
    </recommendedName>
    <alternativeName>
        <fullName evidence="11">Phosphohydroxythreonine aminotransferase</fullName>
        <shortName evidence="11">PSAT</shortName>
    </alternativeName>
</protein>
<dbReference type="InterPro" id="IPR020578">
    <property type="entry name" value="Aminotrans_V_PyrdxlP_BS"/>
</dbReference>
<dbReference type="InterPro" id="IPR015421">
    <property type="entry name" value="PyrdxlP-dep_Trfase_major"/>
</dbReference>
<dbReference type="Proteomes" id="UP000269544">
    <property type="component" value="Chromosome"/>
</dbReference>
<comment type="pathway">
    <text evidence="2 11 12">Amino-acid biosynthesis; L-serine biosynthesis; L-serine from 3-phospho-D-glycerate: step 2/3.</text>
</comment>
<feature type="binding site" evidence="11">
    <location>
        <position position="42"/>
    </location>
    <ligand>
        <name>L-glutamate</name>
        <dbReference type="ChEBI" id="CHEBI:29985"/>
    </ligand>
</feature>
<dbReference type="InterPro" id="IPR022278">
    <property type="entry name" value="Pser_aminoTfrase"/>
</dbReference>
<dbReference type="PIRSF" id="PIRSF000525">
    <property type="entry name" value="SerC"/>
    <property type="match status" value="1"/>
</dbReference>
<keyword evidence="11" id="KW-0963">Cytoplasm</keyword>
<dbReference type="RefSeq" id="WP_126464735.1">
    <property type="nucleotide sequence ID" value="NZ_JAUSWF010000002.1"/>
</dbReference>
<keyword evidence="8 11" id="KW-0718">Serine biosynthesis</keyword>
<feature type="binding site" evidence="11">
    <location>
        <position position="102"/>
    </location>
    <ligand>
        <name>pyridoxal 5'-phosphate</name>
        <dbReference type="ChEBI" id="CHEBI:597326"/>
    </ligand>
</feature>
<dbReference type="GO" id="GO:0004648">
    <property type="term" value="F:O-phospho-L-serine:2-oxoglutarate aminotransferase activity"/>
    <property type="evidence" value="ECO:0007669"/>
    <property type="project" value="UniProtKB-UniRule"/>
</dbReference>
<dbReference type="Gene3D" id="3.40.640.10">
    <property type="entry name" value="Type I PLP-dependent aspartate aminotransferase-like (Major domain)"/>
    <property type="match status" value="1"/>
</dbReference>
<dbReference type="PROSITE" id="PS00595">
    <property type="entry name" value="AA_TRANSFER_CLASS_5"/>
    <property type="match status" value="1"/>
</dbReference>
<evidence type="ECO:0000256" key="4">
    <source>
        <dbReference type="ARBA" id="ARBA00022576"/>
    </source>
</evidence>
<comment type="function">
    <text evidence="1 11">Catalyzes the reversible conversion of 3-phosphohydroxypyruvate to phosphoserine and of 3-hydroxy-2-oxo-4-phosphonooxybutanoate to phosphohydroxythreonine.</text>
</comment>
<name>A0A448V0C1_9FIRM</name>
<comment type="similarity">
    <text evidence="3 11">Belongs to the class-V pyridoxal-phosphate-dependent aminotransferase family. SerC subfamily.</text>
</comment>
<dbReference type="NCBIfam" id="TIGR01364">
    <property type="entry name" value="serC_1"/>
    <property type="match status" value="1"/>
</dbReference>
<keyword evidence="4 11" id="KW-0032">Aminotransferase</keyword>
<evidence type="ECO:0000256" key="5">
    <source>
        <dbReference type="ARBA" id="ARBA00022605"/>
    </source>
</evidence>
<comment type="caution">
    <text evidence="11">Lacks conserved residue(s) required for the propagation of feature annotation.</text>
</comment>
<dbReference type="GO" id="GO:0006564">
    <property type="term" value="P:L-serine biosynthetic process"/>
    <property type="evidence" value="ECO:0007669"/>
    <property type="project" value="UniProtKB-UniRule"/>
</dbReference>
<organism evidence="14 15">
    <name type="scientific">Aedoeadaptatus ivorii</name>
    <dbReference type="NCBI Taxonomy" id="54006"/>
    <lineage>
        <taxon>Bacteria</taxon>
        <taxon>Bacillati</taxon>
        <taxon>Bacillota</taxon>
        <taxon>Tissierellia</taxon>
        <taxon>Tissierellales</taxon>
        <taxon>Peptoniphilaceae</taxon>
        <taxon>Aedoeadaptatus</taxon>
    </lineage>
</organism>
<evidence type="ECO:0000256" key="10">
    <source>
        <dbReference type="ARBA" id="ARBA00049007"/>
    </source>
</evidence>
<dbReference type="Gene3D" id="3.90.1150.10">
    <property type="entry name" value="Aspartate Aminotransferase, domain 1"/>
    <property type="match status" value="1"/>
</dbReference>
<dbReference type="InterPro" id="IPR015422">
    <property type="entry name" value="PyrdxlP-dep_Trfase_small"/>
</dbReference>
<evidence type="ECO:0000256" key="6">
    <source>
        <dbReference type="ARBA" id="ARBA00022679"/>
    </source>
</evidence>
<dbReference type="InterPro" id="IPR000192">
    <property type="entry name" value="Aminotrans_V_dom"/>
</dbReference>
<dbReference type="AlphaFoldDB" id="A0A448V0C1"/>
<feature type="binding site" evidence="11">
    <location>
        <position position="152"/>
    </location>
    <ligand>
        <name>pyridoxal 5'-phosphate</name>
        <dbReference type="ChEBI" id="CHEBI:597326"/>
    </ligand>
</feature>
<dbReference type="KEGG" id="piv:NCTC13079_00268"/>